<name>A0ABD3XA11_SINWO</name>
<gene>
    <name evidence="1" type="ORF">ACJMK2_029397</name>
</gene>
<evidence type="ECO:0000313" key="1">
    <source>
        <dbReference type="EMBL" id="KAL3883104.1"/>
    </source>
</evidence>
<dbReference type="Proteomes" id="UP001634394">
    <property type="component" value="Unassembled WGS sequence"/>
</dbReference>
<organism evidence="1 2">
    <name type="scientific">Sinanodonta woodiana</name>
    <name type="common">Chinese pond mussel</name>
    <name type="synonym">Anodonta woodiana</name>
    <dbReference type="NCBI Taxonomy" id="1069815"/>
    <lineage>
        <taxon>Eukaryota</taxon>
        <taxon>Metazoa</taxon>
        <taxon>Spiralia</taxon>
        <taxon>Lophotrochozoa</taxon>
        <taxon>Mollusca</taxon>
        <taxon>Bivalvia</taxon>
        <taxon>Autobranchia</taxon>
        <taxon>Heteroconchia</taxon>
        <taxon>Palaeoheterodonta</taxon>
        <taxon>Unionida</taxon>
        <taxon>Unionoidea</taxon>
        <taxon>Unionidae</taxon>
        <taxon>Unioninae</taxon>
        <taxon>Sinanodonta</taxon>
    </lineage>
</organism>
<evidence type="ECO:0008006" key="3">
    <source>
        <dbReference type="Google" id="ProtNLM"/>
    </source>
</evidence>
<accession>A0ABD3XA11</accession>
<evidence type="ECO:0000313" key="2">
    <source>
        <dbReference type="Proteomes" id="UP001634394"/>
    </source>
</evidence>
<sequence length="119" mass="13794">MSGRTCKRKILLSGKELKLAINMTNCDLTGKTLTVFSTHKHRWNSYIYLDKDDLVLSRQFRHKCPNKVYQTFCKSIHNQHLKVKRVSNSGDTQHIPVNSSVTLRFVLCLVVRIILNTLH</sequence>
<keyword evidence="2" id="KW-1185">Reference proteome</keyword>
<comment type="caution">
    <text evidence="1">The sequence shown here is derived from an EMBL/GenBank/DDBJ whole genome shotgun (WGS) entry which is preliminary data.</text>
</comment>
<proteinExistence type="predicted"/>
<dbReference type="AlphaFoldDB" id="A0ABD3XA11"/>
<protein>
    <recommendedName>
        <fullName evidence="3">LAGLIDADG homing endonuclease</fullName>
    </recommendedName>
</protein>
<reference evidence="1 2" key="1">
    <citation type="submission" date="2024-11" db="EMBL/GenBank/DDBJ databases">
        <title>Chromosome-level genome assembly of the freshwater bivalve Anodonta woodiana.</title>
        <authorList>
            <person name="Chen X."/>
        </authorList>
    </citation>
    <scope>NUCLEOTIDE SEQUENCE [LARGE SCALE GENOMIC DNA]</scope>
    <source>
        <strain evidence="1">MN2024</strain>
        <tissue evidence="1">Gills</tissue>
    </source>
</reference>
<dbReference type="EMBL" id="JBJQND010000003">
    <property type="protein sequence ID" value="KAL3883104.1"/>
    <property type="molecule type" value="Genomic_DNA"/>
</dbReference>